<dbReference type="PANTHER" id="PTHR12891">
    <property type="entry name" value="DNA REPAIR/TRANSCRIPTION PROTEIN MET18/MMS19"/>
    <property type="match status" value="1"/>
</dbReference>
<dbReference type="InterPro" id="IPR016024">
    <property type="entry name" value="ARM-type_fold"/>
</dbReference>
<dbReference type="CDD" id="cd00229">
    <property type="entry name" value="SGNH_hydrolase"/>
    <property type="match status" value="1"/>
</dbReference>
<dbReference type="Gene3D" id="3.40.50.1110">
    <property type="entry name" value="SGNH hydrolase"/>
    <property type="match status" value="1"/>
</dbReference>
<keyword evidence="1" id="KW-0539">Nucleus</keyword>
<feature type="domain" description="MMS19 N-terminal" evidence="5">
    <location>
        <begin position="1413"/>
        <end position="1513"/>
    </location>
</feature>
<evidence type="ECO:0000256" key="2">
    <source>
        <dbReference type="SAM" id="MobiDB-lite"/>
    </source>
</evidence>
<feature type="transmembrane region" description="Helical" evidence="3">
    <location>
        <begin position="85"/>
        <end position="103"/>
    </location>
</feature>
<organism evidence="6 7">
    <name type="scientific">Discostella pseudostelligera</name>
    <dbReference type="NCBI Taxonomy" id="259834"/>
    <lineage>
        <taxon>Eukaryota</taxon>
        <taxon>Sar</taxon>
        <taxon>Stramenopiles</taxon>
        <taxon>Ochrophyta</taxon>
        <taxon>Bacillariophyta</taxon>
        <taxon>Coscinodiscophyceae</taxon>
        <taxon>Thalassiosirophycidae</taxon>
        <taxon>Stephanodiscales</taxon>
        <taxon>Stephanodiscaceae</taxon>
        <taxon>Discostella</taxon>
    </lineage>
</organism>
<feature type="transmembrane region" description="Helical" evidence="3">
    <location>
        <begin position="225"/>
        <end position="246"/>
    </location>
</feature>
<dbReference type="InterPro" id="IPR039920">
    <property type="entry name" value="MMS19"/>
</dbReference>
<evidence type="ECO:0000256" key="1">
    <source>
        <dbReference type="RuleBase" id="RU367072"/>
    </source>
</evidence>
<comment type="subcellular location">
    <subcellularLocation>
        <location evidence="1">Nucleus</location>
    </subcellularLocation>
</comment>
<dbReference type="Pfam" id="PF14500">
    <property type="entry name" value="MMS19_N"/>
    <property type="match status" value="1"/>
</dbReference>
<dbReference type="Proteomes" id="UP001530293">
    <property type="component" value="Unassembled WGS sequence"/>
</dbReference>
<comment type="function">
    <text evidence="1">Key component of the cytosolic iron-sulfur protein assembly (CIA) complex, a multiprotein complex that mediates the incorporation of iron-sulfur cluster into apoproteins specifically involved in DNA metabolism and genomic integrity. In the CIA complex, MMS19 acts as an adapter between early-acting CIA components and a subset of cellular target iron-sulfur proteins.</text>
</comment>
<keyword evidence="1" id="KW-0227">DNA damage</keyword>
<feature type="compositionally biased region" description="Polar residues" evidence="2">
    <location>
        <begin position="1233"/>
        <end position="1251"/>
    </location>
</feature>
<keyword evidence="7" id="KW-1185">Reference proteome</keyword>
<dbReference type="EMBL" id="JALLBG020000075">
    <property type="protein sequence ID" value="KAL3767506.1"/>
    <property type="molecule type" value="Genomic_DNA"/>
</dbReference>
<comment type="similarity">
    <text evidence="1">Belongs to the MET18/MMS19 family.</text>
</comment>
<feature type="transmembrane region" description="Helical" evidence="3">
    <location>
        <begin position="30"/>
        <end position="52"/>
    </location>
</feature>
<dbReference type="GO" id="GO:0097361">
    <property type="term" value="C:cytosolic [4Fe-4S] assembly targeting complex"/>
    <property type="evidence" value="ECO:0007669"/>
    <property type="project" value="UniProtKB-UniRule"/>
</dbReference>
<keyword evidence="3" id="KW-1133">Transmembrane helix</keyword>
<feature type="transmembrane region" description="Helical" evidence="3">
    <location>
        <begin position="556"/>
        <end position="576"/>
    </location>
</feature>
<feature type="transmembrane region" description="Helical" evidence="3">
    <location>
        <begin position="365"/>
        <end position="384"/>
    </location>
</feature>
<reference evidence="6 7" key="1">
    <citation type="submission" date="2024-10" db="EMBL/GenBank/DDBJ databases">
        <title>Updated reference genomes for cyclostephanoid diatoms.</title>
        <authorList>
            <person name="Roberts W.R."/>
            <person name="Alverson A.J."/>
        </authorList>
    </citation>
    <scope>NUCLEOTIDE SEQUENCE [LARGE SCALE GENOMIC DNA]</scope>
    <source>
        <strain evidence="6 7">AJA232-27</strain>
    </source>
</reference>
<evidence type="ECO:0000259" key="4">
    <source>
        <dbReference type="Pfam" id="PF07779"/>
    </source>
</evidence>
<feature type="transmembrane region" description="Helical" evidence="3">
    <location>
        <begin position="963"/>
        <end position="988"/>
    </location>
</feature>
<dbReference type="GO" id="GO:0006281">
    <property type="term" value="P:DNA repair"/>
    <property type="evidence" value="ECO:0007669"/>
    <property type="project" value="UniProtKB-UniRule"/>
</dbReference>
<dbReference type="GO" id="GO:0016226">
    <property type="term" value="P:iron-sulfur cluster assembly"/>
    <property type="evidence" value="ECO:0007669"/>
    <property type="project" value="UniProtKB-UniRule"/>
</dbReference>
<evidence type="ECO:0000313" key="7">
    <source>
        <dbReference type="Proteomes" id="UP001530293"/>
    </source>
</evidence>
<dbReference type="Pfam" id="PF07779">
    <property type="entry name" value="Cas1_AcylT"/>
    <property type="match status" value="2"/>
</dbReference>
<dbReference type="SUPFAM" id="SSF52266">
    <property type="entry name" value="SGNH hydrolase"/>
    <property type="match status" value="1"/>
</dbReference>
<feature type="transmembrane region" description="Helical" evidence="3">
    <location>
        <begin position="528"/>
        <end position="550"/>
    </location>
</feature>
<keyword evidence="1" id="KW-0234">DNA repair</keyword>
<comment type="caution">
    <text evidence="6">The sequence shown here is derived from an EMBL/GenBank/DDBJ whole genome shotgun (WGS) entry which is preliminary data.</text>
</comment>
<dbReference type="GO" id="GO:0051604">
    <property type="term" value="P:protein maturation"/>
    <property type="evidence" value="ECO:0007669"/>
    <property type="project" value="UniProtKB-UniRule"/>
</dbReference>
<dbReference type="InterPro" id="IPR029240">
    <property type="entry name" value="MMS19_N"/>
</dbReference>
<accession>A0ABD3MU82</accession>
<protein>
    <recommendedName>
        <fullName evidence="1">MMS19 nucleotide excision repair protein</fullName>
    </recommendedName>
</protein>
<feature type="region of interest" description="Disordered" evidence="2">
    <location>
        <begin position="1233"/>
        <end position="1253"/>
    </location>
</feature>
<feature type="transmembrane region" description="Helical" evidence="3">
    <location>
        <begin position="428"/>
        <end position="446"/>
    </location>
</feature>
<feature type="transmembrane region" description="Helical" evidence="3">
    <location>
        <begin position="308"/>
        <end position="325"/>
    </location>
</feature>
<keyword evidence="3" id="KW-0472">Membrane</keyword>
<dbReference type="InterPro" id="IPR036514">
    <property type="entry name" value="SGNH_hydro_sf"/>
</dbReference>
<feature type="domain" description="Cas1p 10 TM acyl transferase" evidence="4">
    <location>
        <begin position="32"/>
        <end position="142"/>
    </location>
</feature>
<proteinExistence type="inferred from homology"/>
<sequence>MNDDIHEKYALHQLDAENHAILAGAKTTTIAMTMFFGSIIFTTASLVARLWLTGSLRWRNGTSHATTRGDNEKSQPLDIASLPSIYNLLSNSAIFGLILFYSYICERHPPYFHEEKTYDRDEFFFWTILVVVFAGGYSLKRNDAIDRKSKQLSGGHRSVKATDTTMRQINREHEQSENSLVVAATSPSPNNEVLNRYQTEEWKGWMQFTFLLYHYMHASEVYNGIRVMITCYVWMTGFGNVSFFYMTNDYSLPRVLQMLWRLNFLVFFLCLTHGNPYILYYICPLHTYFFLMVYAVMAIGKERNYTKWWIRIKVGVLAILIFLVWDCDNGMFDMMHKWFLSDDPIVGATMGSKWEWYFRSYLDHWSTLLGMIFALNFPIVSLFYRKLEAQSIKQQWMGKMAVAAGMLLAFSLWVNGPLMYSKIPYNSTNPYFGFIPLLTYVYLRNLTPKMRSYSMKLLHNIGKTTLETYLMQHHIWLTSNSKTVLVFLPGWPRVNLALVTYLYVLISRKLHDLTLILRGILLPNDARGCINSLVCLAFAIGAFYCTASLLEGMDMINLPTVGMVSIVCGALLYQAVLDSSWDGFQKTVKSSKECIDGEPDDDHAATSQTEKSEYPTVSTYSKCVPPLIGAMALMVLGLTWNGFATFGASSIGPLPPRCDAFANDGKWIPIDGCNESSHGMAYRNHQSASFGACVSQGNSYVWAWDVQPSRSHCRFGHRDEAKLKQSLNGREVVFIGDSMTRYLYHASMQAMGIKDSGAYNTTGPKHADINNTLWGTTPIDFKWAPLAIDQLRIIKEINRQTFEESGKQLPHLIVLGGGAWDLLHGYATDEDRQSHTATLLDLGHEMRQSQEFGAAVVWFVPTTINTDALNTEEKRDHMREEDMEEMRAAYSRNGILSSSSFVIDGTAFTRSRVSESHDGVHYPPQVYSAGAQILFNALDWLLPPGFVEPAGSPRIGKMANPKFGFGMLLLVVLGLFCFDGFLGFSYLASIFVDGVMSCQLYEEAYSILHKTLTRSSVKICKSPRAEEDADEEIVDLIGSNKRIELTSTSMSNPFQSWLELCTVGKDDSQPSSSQSQDLNVNGGGDEVALRLRNEARLHFEKLSSSSRSSDDASANNRLAIPASPSITSTVTQDVLTASSVTPNGALALLVTSLGPAFQPTATIDTKVRALHCLIGALEGSIVLTHGVRQAVGRFLVEICRPGCTVNSDDDINDINRESDYVDADNMTPEQLSRQLNEMSSAKRSKTNTSSLTDDDVRDAALSGLKALLRSQLEIFPTQQSQTPESTKSHSPISKALGVVHQSMELRLELAILGLRYRCQVGETNKSSGDKDMWGGTTGDGHEMGDPYFHIEDGLSHLPRLKRTLCFNLLEEALDGLKGDESKSKKLQSQSSQSSSPTESIEFIIPTSLLRSMAAFASLTSSCMHGETDPRCLLQLLRLLNKMQQIMIPFFEGSKSTDSEIDMDIGSSEIVFPSIDMFDAVAPYYPVQFTPPKNDPHGITRGMLQESLLAVLCERGTNYNREVGSHQNNDDGDQVGKETMIMLAGRLFLERLEPPPSSDYDPPSDGSRPEVADKLDAVQDLSALLIPQSPSMHDALTRVGTEFLSELSSTMVRVHEEAVVSDSKSLASAIRNFSSRLAYNLELLAVSSSSRKPRGNNATSLWEAYVVGVLRHLAPTLGSAPQGIHGRASTAYFASMAAEGGLMTLNKVLDYCYPQFIGVLSHLDENGKSSVAKSHSSRDEEKLAAAMRGIAALTSSCRVALHKWQRDNNGVQVHPHPLLPYTKATIHKISMILTEPIDDDGVGPLPLAAVGALESVLTSSDLNVLEDEDMAPLETSIRLISRFVLNKEGEVKSIILHEWYLACARLLGAVISVGLSLKSSSAGDLNTGCERISALASALLPETLASATSFPKEGSPTDHPKRHDWAVLAGACANGSPQLSEQIVSELVSRIISSLQSNQADLRPSMMVLSHITLHGGPNVGIAFHGLSPPSPTSYDLINELCQPLRSPSDDSSMLPSRQLQVGMSMLQLPVSRAREEKVVNDSIKRARSILPFLLPAYECSSSFVSCGSLVQFVNQYLPPLSEWDEVKLYVVLPLLAAALRNSKLDWKKSDSAALSTLMSMVNDLAQFIASSDHVAHSRSAAASCLFSILVNTREDCGIDDNDENNTISNLLVEVVSPVLEKAASGINKEVGDFPTPRQSLRSAFCKFEEALDLMGVLGSAAACKGGSDSQTGDKIAFFLIKLACTGAALFPFTETTIQLVIPGEQGRKHPLLDPASLASMLPASAFGGILSVHNGGPFWRQRMTHITLPVLLEALRAQAKSQDPPAMGTLTVVCHLICCLPATLLGTSNFKQIIPTLIAGLVYFSKNVISFAQSDIITPKPSNLLSVVLAALLKILTTSPEDVTKFVGIIVPSLLILCSQIGELSTPYIPKQLLVLQCLETVATHPHARNSILREKDQVVAVLSALVDSPSSLIRNAVVQVRNVWYTL</sequence>
<evidence type="ECO:0000313" key="6">
    <source>
        <dbReference type="EMBL" id="KAL3767506.1"/>
    </source>
</evidence>
<gene>
    <name evidence="6" type="ORF">ACHAWU_000169</name>
</gene>
<dbReference type="InterPro" id="IPR012419">
    <property type="entry name" value="Cas1_AcylTrans_dom"/>
</dbReference>
<evidence type="ECO:0000259" key="5">
    <source>
        <dbReference type="Pfam" id="PF14500"/>
    </source>
</evidence>
<dbReference type="SUPFAM" id="SSF48371">
    <property type="entry name" value="ARM repeat"/>
    <property type="match status" value="1"/>
</dbReference>
<name>A0ABD3MU82_9STRA</name>
<feature type="transmembrane region" description="Helical" evidence="3">
    <location>
        <begin position="277"/>
        <end position="296"/>
    </location>
</feature>
<feature type="transmembrane region" description="Helical" evidence="3">
    <location>
        <begin position="123"/>
        <end position="139"/>
    </location>
</feature>
<feature type="compositionally biased region" description="Low complexity" evidence="2">
    <location>
        <begin position="1386"/>
        <end position="1395"/>
    </location>
</feature>
<feature type="domain" description="Cas1p 10 TM acyl transferase" evidence="4">
    <location>
        <begin position="184"/>
        <end position="531"/>
    </location>
</feature>
<evidence type="ECO:0000256" key="3">
    <source>
        <dbReference type="SAM" id="Phobius"/>
    </source>
</evidence>
<keyword evidence="3" id="KW-0812">Transmembrane</keyword>
<feature type="transmembrane region" description="Helical" evidence="3">
    <location>
        <begin position="396"/>
        <end position="416"/>
    </location>
</feature>
<feature type="region of interest" description="Disordered" evidence="2">
    <location>
        <begin position="1379"/>
        <end position="1399"/>
    </location>
</feature>
<dbReference type="GO" id="GO:0005634">
    <property type="term" value="C:nucleus"/>
    <property type="evidence" value="ECO:0007669"/>
    <property type="project" value="UniProtKB-SubCell"/>
</dbReference>
<dbReference type="PANTHER" id="PTHR12891:SF0">
    <property type="entry name" value="MMS19 NUCLEOTIDE EXCISION REPAIR PROTEIN HOMOLOG"/>
    <property type="match status" value="1"/>
</dbReference>